<dbReference type="RefSeq" id="WP_129001724.1">
    <property type="nucleotide sequence ID" value="NZ_SDHZ01000001.1"/>
</dbReference>
<dbReference type="EMBL" id="SDHZ01000001">
    <property type="protein sequence ID" value="RXK85973.1"/>
    <property type="molecule type" value="Genomic_DNA"/>
</dbReference>
<reference evidence="1 2" key="1">
    <citation type="submission" date="2019-01" db="EMBL/GenBank/DDBJ databases">
        <title>Filimonas sp. strain TTM-71.</title>
        <authorList>
            <person name="Chen W.-M."/>
        </authorList>
    </citation>
    <scope>NUCLEOTIDE SEQUENCE [LARGE SCALE GENOMIC DNA]</scope>
    <source>
        <strain evidence="1 2">TTM-71</strain>
    </source>
</reference>
<accession>A0A4Q1DBK8</accession>
<organism evidence="1 2">
    <name type="scientific">Filimonas effusa</name>
    <dbReference type="NCBI Taxonomy" id="2508721"/>
    <lineage>
        <taxon>Bacteria</taxon>
        <taxon>Pseudomonadati</taxon>
        <taxon>Bacteroidota</taxon>
        <taxon>Chitinophagia</taxon>
        <taxon>Chitinophagales</taxon>
        <taxon>Chitinophagaceae</taxon>
        <taxon>Filimonas</taxon>
    </lineage>
</organism>
<dbReference type="OrthoDB" id="1493632at2"/>
<dbReference type="Proteomes" id="UP000290545">
    <property type="component" value="Unassembled WGS sequence"/>
</dbReference>
<name>A0A4Q1DBK8_9BACT</name>
<gene>
    <name evidence="1" type="ORF">ESB13_03950</name>
</gene>
<dbReference type="AlphaFoldDB" id="A0A4Q1DBK8"/>
<evidence type="ECO:0000313" key="1">
    <source>
        <dbReference type="EMBL" id="RXK85973.1"/>
    </source>
</evidence>
<evidence type="ECO:0000313" key="2">
    <source>
        <dbReference type="Proteomes" id="UP000290545"/>
    </source>
</evidence>
<proteinExistence type="predicted"/>
<comment type="caution">
    <text evidence="1">The sequence shown here is derived from an EMBL/GenBank/DDBJ whole genome shotgun (WGS) entry which is preliminary data.</text>
</comment>
<keyword evidence="2" id="KW-1185">Reference proteome</keyword>
<protein>
    <submittedName>
        <fullName evidence="1">Uncharacterized protein</fullName>
    </submittedName>
</protein>
<sequence>MKYNINIIISVDVVKALSDKTLHNSIYLMDDSPCASYGKGTANLVTRCLPGQTIKWTSYPVDLQTPVAISRIDFLPVAGVVLPPPGYPPQTGTGLQPVNPDLFEWTGIVPYYLVPGIPYYYRLQLEMGEGKNGTMHINTAAIMTTA</sequence>